<protein>
    <submittedName>
        <fullName evidence="1">Uncharacterized protein</fullName>
    </submittedName>
</protein>
<dbReference type="EMBL" id="CAJJDP010000122">
    <property type="protein sequence ID" value="CAD8200460.1"/>
    <property type="molecule type" value="Genomic_DNA"/>
</dbReference>
<reference evidence="1" key="1">
    <citation type="submission" date="2021-01" db="EMBL/GenBank/DDBJ databases">
        <authorList>
            <consortium name="Genoscope - CEA"/>
            <person name="William W."/>
        </authorList>
    </citation>
    <scope>NUCLEOTIDE SEQUENCE</scope>
</reference>
<accession>A0A8S1XGR2</accession>
<evidence type="ECO:0000313" key="2">
    <source>
        <dbReference type="Proteomes" id="UP000683925"/>
    </source>
</evidence>
<sequence length="33" mass="4116">MRNWIEKGMFKTMISNLIIYWECAAWKRVKIVR</sequence>
<dbReference type="Proteomes" id="UP000683925">
    <property type="component" value="Unassembled WGS sequence"/>
</dbReference>
<comment type="caution">
    <text evidence="1">The sequence shown here is derived from an EMBL/GenBank/DDBJ whole genome shotgun (WGS) entry which is preliminary data.</text>
</comment>
<keyword evidence="2" id="KW-1185">Reference proteome</keyword>
<proteinExistence type="predicted"/>
<dbReference type="AlphaFoldDB" id="A0A8S1XGR2"/>
<organism evidence="1 2">
    <name type="scientific">Paramecium octaurelia</name>
    <dbReference type="NCBI Taxonomy" id="43137"/>
    <lineage>
        <taxon>Eukaryota</taxon>
        <taxon>Sar</taxon>
        <taxon>Alveolata</taxon>
        <taxon>Ciliophora</taxon>
        <taxon>Intramacronucleata</taxon>
        <taxon>Oligohymenophorea</taxon>
        <taxon>Peniculida</taxon>
        <taxon>Parameciidae</taxon>
        <taxon>Paramecium</taxon>
    </lineage>
</organism>
<evidence type="ECO:0000313" key="1">
    <source>
        <dbReference type="EMBL" id="CAD8200460.1"/>
    </source>
</evidence>
<gene>
    <name evidence="1" type="ORF">POCTA_138.1.T1220011</name>
</gene>
<name>A0A8S1XGR2_PAROT</name>